<keyword evidence="2" id="KW-0732">Signal</keyword>
<name>A0A1G4JZ38_9SACH</name>
<dbReference type="InterPro" id="IPR052786">
    <property type="entry name" value="Spore_wall_assembly"/>
</dbReference>
<feature type="transmembrane region" description="Helical" evidence="1">
    <location>
        <begin position="201"/>
        <end position="220"/>
    </location>
</feature>
<dbReference type="AlphaFoldDB" id="A0A1G4JZ38"/>
<dbReference type="PANTHER" id="PTHR34292:SF2">
    <property type="entry name" value="OUTER SPORE WALL PROTEIN LDS1"/>
    <property type="match status" value="1"/>
</dbReference>
<dbReference type="PANTHER" id="PTHR34292">
    <property type="entry name" value="OUTER SPORE WALL PROTEIN LDS1"/>
    <property type="match status" value="1"/>
</dbReference>
<feature type="signal peptide" evidence="2">
    <location>
        <begin position="1"/>
        <end position="16"/>
    </location>
</feature>
<organism evidence="3 4">
    <name type="scientific">Lachancea mirantina</name>
    <dbReference type="NCBI Taxonomy" id="1230905"/>
    <lineage>
        <taxon>Eukaryota</taxon>
        <taxon>Fungi</taxon>
        <taxon>Dikarya</taxon>
        <taxon>Ascomycota</taxon>
        <taxon>Saccharomycotina</taxon>
        <taxon>Saccharomycetes</taxon>
        <taxon>Saccharomycetales</taxon>
        <taxon>Saccharomycetaceae</taxon>
        <taxon>Lachancea</taxon>
    </lineage>
</organism>
<feature type="chain" id="PRO_5009236279" evidence="2">
    <location>
        <begin position="17"/>
        <end position="336"/>
    </location>
</feature>
<keyword evidence="1" id="KW-0812">Transmembrane</keyword>
<feature type="transmembrane region" description="Helical" evidence="1">
    <location>
        <begin position="94"/>
        <end position="110"/>
    </location>
</feature>
<accession>A0A1G4JZ38</accession>
<reference evidence="4" key="1">
    <citation type="submission" date="2016-03" db="EMBL/GenBank/DDBJ databases">
        <authorList>
            <person name="Devillers H."/>
        </authorList>
    </citation>
    <scope>NUCLEOTIDE SEQUENCE [LARGE SCALE GENOMIC DNA]</scope>
</reference>
<evidence type="ECO:0000256" key="2">
    <source>
        <dbReference type="SAM" id="SignalP"/>
    </source>
</evidence>
<keyword evidence="1" id="KW-1133">Transmembrane helix</keyword>
<keyword evidence="1" id="KW-0472">Membrane</keyword>
<evidence type="ECO:0000256" key="1">
    <source>
        <dbReference type="SAM" id="Phobius"/>
    </source>
</evidence>
<sequence>MSFTATLAICGVGALAFKYCGQEAVIDEDFPRGKENYPGMIFKQEMSIIAHRFHEVTRNFWREALRGDVYLFPLKGIVEMLSNFSYVWSWLKPFIVYLTVYTIILLIYFATVLPVYLAILGVLGPLGLVLAYLHFLLHANMLSMMIMRMSQLNVPLFFKTLQNKKKDAFINRALHSSQTAKRFYIPMNTGYYWLNYMPWRIVVYSITSGVVITLVLLSFVPILGPAIFSAAISPVISRIYFSKYLRLKKLDNRERQSRFYAKFGGYSAFGFVAGQLETLPIVSGLIYSSNMVGVGLLAEKELDELETVVQRPVELVGSVEPAEPVIVEEDTVEPVL</sequence>
<feature type="transmembrane region" description="Helical" evidence="1">
    <location>
        <begin position="116"/>
        <end position="139"/>
    </location>
</feature>
<gene>
    <name evidence="3" type="ORF">LAMI_0F06744G</name>
</gene>
<evidence type="ECO:0000313" key="4">
    <source>
        <dbReference type="Proteomes" id="UP000191024"/>
    </source>
</evidence>
<dbReference type="OrthoDB" id="10012223at2759"/>
<evidence type="ECO:0000313" key="3">
    <source>
        <dbReference type="EMBL" id="SCU96494.1"/>
    </source>
</evidence>
<keyword evidence="4" id="KW-1185">Reference proteome</keyword>
<dbReference type="GO" id="GO:0005628">
    <property type="term" value="C:prospore membrane"/>
    <property type="evidence" value="ECO:0007669"/>
    <property type="project" value="TreeGrafter"/>
</dbReference>
<dbReference type="EMBL" id="LT598467">
    <property type="protein sequence ID" value="SCU96494.1"/>
    <property type="molecule type" value="Genomic_DNA"/>
</dbReference>
<proteinExistence type="predicted"/>
<dbReference type="GO" id="GO:0005619">
    <property type="term" value="C:ascospore wall"/>
    <property type="evidence" value="ECO:0007669"/>
    <property type="project" value="TreeGrafter"/>
</dbReference>
<dbReference type="Proteomes" id="UP000191024">
    <property type="component" value="Chromosome F"/>
</dbReference>
<dbReference type="GO" id="GO:0005811">
    <property type="term" value="C:lipid droplet"/>
    <property type="evidence" value="ECO:0007669"/>
    <property type="project" value="TreeGrafter"/>
</dbReference>
<protein>
    <submittedName>
        <fullName evidence="3">LAMI_0F06744g1_1</fullName>
    </submittedName>
</protein>